<dbReference type="GO" id="GO:0003677">
    <property type="term" value="F:DNA binding"/>
    <property type="evidence" value="ECO:0007669"/>
    <property type="project" value="UniProtKB-KW"/>
</dbReference>
<dbReference type="PANTHER" id="PTHR33164">
    <property type="entry name" value="TRANSCRIPTIONAL REGULATOR, MARR FAMILY"/>
    <property type="match status" value="1"/>
</dbReference>
<accession>A0A918NHU9</accession>
<dbReference type="GO" id="GO:0003700">
    <property type="term" value="F:DNA-binding transcription factor activity"/>
    <property type="evidence" value="ECO:0007669"/>
    <property type="project" value="InterPro"/>
</dbReference>
<dbReference type="PRINTS" id="PR00598">
    <property type="entry name" value="HTHMARR"/>
</dbReference>
<dbReference type="SMART" id="SM00347">
    <property type="entry name" value="HTH_MARR"/>
    <property type="match status" value="1"/>
</dbReference>
<evidence type="ECO:0000259" key="4">
    <source>
        <dbReference type="PROSITE" id="PS50995"/>
    </source>
</evidence>
<dbReference type="AlphaFoldDB" id="A0A918NHU9"/>
<dbReference type="InterPro" id="IPR000835">
    <property type="entry name" value="HTH_MarR-typ"/>
</dbReference>
<evidence type="ECO:0000313" key="5">
    <source>
        <dbReference type="EMBL" id="GGX68629.1"/>
    </source>
</evidence>
<keyword evidence="2" id="KW-0238">DNA-binding</keyword>
<dbReference type="GO" id="GO:0006950">
    <property type="term" value="P:response to stress"/>
    <property type="evidence" value="ECO:0007669"/>
    <property type="project" value="TreeGrafter"/>
</dbReference>
<dbReference type="EMBL" id="BMXR01000012">
    <property type="protein sequence ID" value="GGX68629.1"/>
    <property type="molecule type" value="Genomic_DNA"/>
</dbReference>
<evidence type="ECO:0000256" key="2">
    <source>
        <dbReference type="ARBA" id="ARBA00023125"/>
    </source>
</evidence>
<dbReference type="InterPro" id="IPR039422">
    <property type="entry name" value="MarR/SlyA-like"/>
</dbReference>
<dbReference type="Gene3D" id="1.10.10.10">
    <property type="entry name" value="Winged helix-like DNA-binding domain superfamily/Winged helix DNA-binding domain"/>
    <property type="match status" value="1"/>
</dbReference>
<feature type="domain" description="HTH marR-type" evidence="4">
    <location>
        <begin position="14"/>
        <end position="148"/>
    </location>
</feature>
<keyword evidence="3" id="KW-0804">Transcription</keyword>
<dbReference type="Pfam" id="PF12802">
    <property type="entry name" value="MarR_2"/>
    <property type="match status" value="1"/>
</dbReference>
<dbReference type="PROSITE" id="PS50995">
    <property type="entry name" value="HTH_MARR_2"/>
    <property type="match status" value="1"/>
</dbReference>
<organism evidence="5 6">
    <name type="scientific">Saccharospirillum salsuginis</name>
    <dbReference type="NCBI Taxonomy" id="418750"/>
    <lineage>
        <taxon>Bacteria</taxon>
        <taxon>Pseudomonadati</taxon>
        <taxon>Pseudomonadota</taxon>
        <taxon>Gammaproteobacteria</taxon>
        <taxon>Oceanospirillales</taxon>
        <taxon>Saccharospirillaceae</taxon>
        <taxon>Saccharospirillum</taxon>
    </lineage>
</organism>
<proteinExistence type="predicted"/>
<reference evidence="5" key="1">
    <citation type="journal article" date="2014" name="Int. J. Syst. Evol. Microbiol.">
        <title>Complete genome sequence of Corynebacterium casei LMG S-19264T (=DSM 44701T), isolated from a smear-ripened cheese.</title>
        <authorList>
            <consortium name="US DOE Joint Genome Institute (JGI-PGF)"/>
            <person name="Walter F."/>
            <person name="Albersmeier A."/>
            <person name="Kalinowski J."/>
            <person name="Ruckert C."/>
        </authorList>
    </citation>
    <scope>NUCLEOTIDE SEQUENCE</scope>
    <source>
        <strain evidence="5">KCTC 22169</strain>
    </source>
</reference>
<name>A0A918NHU9_9GAMM</name>
<dbReference type="InterPro" id="IPR036390">
    <property type="entry name" value="WH_DNA-bd_sf"/>
</dbReference>
<evidence type="ECO:0000313" key="6">
    <source>
        <dbReference type="Proteomes" id="UP000626148"/>
    </source>
</evidence>
<sequence>MSTARTTDLTSKEHLRLWLRLLGTTRRVEAVLRERLRTEFDTTLPRFDVLAALSRHPGGLKMNELSSQLKVSNGNVTGIISRLVEDGWVERIAIAEDRRATRIKLTETGKAQFNRMAAAHECWVDELFSNLSADAAHHMNELLAHLPLASGEPQ</sequence>
<dbReference type="RefSeq" id="WP_189612108.1">
    <property type="nucleotide sequence ID" value="NZ_BMXR01000012.1"/>
</dbReference>
<comment type="caution">
    <text evidence="5">The sequence shown here is derived from an EMBL/GenBank/DDBJ whole genome shotgun (WGS) entry which is preliminary data.</text>
</comment>
<gene>
    <name evidence="5" type="ORF">GCM10007392_40290</name>
</gene>
<dbReference type="InterPro" id="IPR023187">
    <property type="entry name" value="Tscrpt_reg_MarR-type_CS"/>
</dbReference>
<reference evidence="5" key="2">
    <citation type="submission" date="2020-09" db="EMBL/GenBank/DDBJ databases">
        <authorList>
            <person name="Sun Q."/>
            <person name="Kim S."/>
        </authorList>
    </citation>
    <scope>NUCLEOTIDE SEQUENCE</scope>
    <source>
        <strain evidence="5">KCTC 22169</strain>
    </source>
</reference>
<protein>
    <submittedName>
        <fullName evidence="5">MarR family transcriptional regulator</fullName>
    </submittedName>
</protein>
<dbReference type="PANTHER" id="PTHR33164:SF43">
    <property type="entry name" value="HTH-TYPE TRANSCRIPTIONAL REPRESSOR YETL"/>
    <property type="match status" value="1"/>
</dbReference>
<dbReference type="InterPro" id="IPR036388">
    <property type="entry name" value="WH-like_DNA-bd_sf"/>
</dbReference>
<keyword evidence="6" id="KW-1185">Reference proteome</keyword>
<evidence type="ECO:0000256" key="1">
    <source>
        <dbReference type="ARBA" id="ARBA00023015"/>
    </source>
</evidence>
<dbReference type="Proteomes" id="UP000626148">
    <property type="component" value="Unassembled WGS sequence"/>
</dbReference>
<evidence type="ECO:0000256" key="3">
    <source>
        <dbReference type="ARBA" id="ARBA00023163"/>
    </source>
</evidence>
<keyword evidence="1" id="KW-0805">Transcription regulation</keyword>
<dbReference type="PROSITE" id="PS01117">
    <property type="entry name" value="HTH_MARR_1"/>
    <property type="match status" value="1"/>
</dbReference>
<dbReference type="SUPFAM" id="SSF46785">
    <property type="entry name" value="Winged helix' DNA-binding domain"/>
    <property type="match status" value="1"/>
</dbReference>